<comment type="caution">
    <text evidence="2">The sequence shown here is derived from an EMBL/GenBank/DDBJ whole genome shotgun (WGS) entry which is preliminary data.</text>
</comment>
<name>A0A8T4C8Z6_9ARCH</name>
<gene>
    <name evidence="2" type="ORF">FJY86_03885</name>
</gene>
<dbReference type="EMBL" id="VGJJ01000033">
    <property type="protein sequence ID" value="MBM3282450.1"/>
    <property type="molecule type" value="Genomic_DNA"/>
</dbReference>
<protein>
    <submittedName>
        <fullName evidence="2">Uncharacterized protein</fullName>
    </submittedName>
</protein>
<organism evidence="2 3">
    <name type="scientific">Candidatus Iainarchaeum sp</name>
    <dbReference type="NCBI Taxonomy" id="3101447"/>
    <lineage>
        <taxon>Archaea</taxon>
        <taxon>Candidatus Iainarchaeota</taxon>
        <taxon>Candidatus Iainarchaeia</taxon>
        <taxon>Candidatus Iainarchaeales</taxon>
        <taxon>Candidatus Iainarchaeaceae</taxon>
        <taxon>Candidatus Iainarchaeum</taxon>
    </lineage>
</organism>
<sequence>MNRTILSVFALASILFLFGSLVVAETGSGSSTDAEKLSEKELKELKAKQLKAKLTTAVQKKEIKKFEVESMEAVKARAEAIAAQREAFELKIKNVSTLPAWITDDMKSVLAEFGLDAATLEKLNAMSATERETALKELRIRYESKLNDSSKAEIKLRLDKASSRAKEIAAALSLDGSNRYKARLEIAIKVAEENGNTELAAKLTALQERLAAKREISSTDAKEVDDSLLENRIADFKEKAPKAISLGERVSSRLADFITRLDALIAARAAEGLNTSRLDAGMEKLTNVQSRLDEQIDITQKDWDAFVAQPSRDTLKAVHFDLVKLKVLARHALQDMKVMLRYYKHFSEKNGADDDAYDAYDDSLTDEVELETILEVEATAAAETVVGSADVTVVTDAAAETITAADDNPSADDLSGETDDSGVDGDGDGEDGDDNGGDDE</sequence>
<dbReference type="Proteomes" id="UP000774699">
    <property type="component" value="Unassembled WGS sequence"/>
</dbReference>
<evidence type="ECO:0000313" key="3">
    <source>
        <dbReference type="Proteomes" id="UP000774699"/>
    </source>
</evidence>
<proteinExistence type="predicted"/>
<accession>A0A8T4C8Z6</accession>
<feature type="compositionally biased region" description="Acidic residues" evidence="1">
    <location>
        <begin position="414"/>
        <end position="440"/>
    </location>
</feature>
<dbReference type="AlphaFoldDB" id="A0A8T4C8Z6"/>
<feature type="region of interest" description="Disordered" evidence="1">
    <location>
        <begin position="401"/>
        <end position="440"/>
    </location>
</feature>
<reference evidence="2" key="1">
    <citation type="submission" date="2019-03" db="EMBL/GenBank/DDBJ databases">
        <title>Lake Tanganyika Metagenome-Assembled Genomes (MAGs).</title>
        <authorList>
            <person name="Tran P."/>
        </authorList>
    </citation>
    <scope>NUCLEOTIDE SEQUENCE</scope>
    <source>
        <strain evidence="2">M_DeepCast_50m_m2_156</strain>
    </source>
</reference>
<evidence type="ECO:0000313" key="2">
    <source>
        <dbReference type="EMBL" id="MBM3282450.1"/>
    </source>
</evidence>
<evidence type="ECO:0000256" key="1">
    <source>
        <dbReference type="SAM" id="MobiDB-lite"/>
    </source>
</evidence>